<evidence type="ECO:0000313" key="3">
    <source>
        <dbReference type="EnsemblMetazoa" id="GPPI017094-PA"/>
    </source>
</evidence>
<feature type="chain" id="PRO_5008404420" evidence="2">
    <location>
        <begin position="23"/>
        <end position="295"/>
    </location>
</feature>
<evidence type="ECO:0000256" key="2">
    <source>
        <dbReference type="SAM" id="SignalP"/>
    </source>
</evidence>
<keyword evidence="2" id="KW-0732">Signal</keyword>
<evidence type="ECO:0000313" key="4">
    <source>
        <dbReference type="Proteomes" id="UP000092460"/>
    </source>
</evidence>
<dbReference type="AlphaFoldDB" id="A0A1B0B2V1"/>
<reference evidence="3" key="2">
    <citation type="submission" date="2020-05" db="UniProtKB">
        <authorList>
            <consortium name="EnsemblMetazoa"/>
        </authorList>
    </citation>
    <scope>IDENTIFICATION</scope>
    <source>
        <strain evidence="3">IAEA</strain>
    </source>
</reference>
<keyword evidence="4" id="KW-1185">Reference proteome</keyword>
<keyword evidence="1" id="KW-0472">Membrane</keyword>
<dbReference type="Proteomes" id="UP000092460">
    <property type="component" value="Unassembled WGS sequence"/>
</dbReference>
<name>A0A1B0B2V1_9MUSC</name>
<accession>A0A1B0B2V1</accession>
<keyword evidence="1" id="KW-0812">Transmembrane</keyword>
<dbReference type="EMBL" id="JXJN01007721">
    <property type="status" value="NOT_ANNOTATED_CDS"/>
    <property type="molecule type" value="Genomic_DNA"/>
</dbReference>
<dbReference type="EMBL" id="JXJN01007720">
    <property type="status" value="NOT_ANNOTATED_CDS"/>
    <property type="molecule type" value="Genomic_DNA"/>
</dbReference>
<dbReference type="EnsemblMetazoa" id="GPPI017094-RA">
    <property type="protein sequence ID" value="GPPI017094-PA"/>
    <property type="gene ID" value="GPPI017094"/>
</dbReference>
<protein>
    <submittedName>
        <fullName evidence="3">Uncharacterized protein</fullName>
    </submittedName>
</protein>
<dbReference type="VEuPathDB" id="VectorBase:GPPI017094"/>
<keyword evidence="1" id="KW-1133">Transmembrane helix</keyword>
<evidence type="ECO:0000256" key="1">
    <source>
        <dbReference type="SAM" id="Phobius"/>
    </source>
</evidence>
<feature type="signal peptide" evidence="2">
    <location>
        <begin position="1"/>
        <end position="22"/>
    </location>
</feature>
<proteinExistence type="predicted"/>
<feature type="transmembrane region" description="Helical" evidence="1">
    <location>
        <begin position="56"/>
        <end position="76"/>
    </location>
</feature>
<reference evidence="4" key="1">
    <citation type="submission" date="2015-01" db="EMBL/GenBank/DDBJ databases">
        <authorList>
            <person name="Aksoy S."/>
            <person name="Warren W."/>
            <person name="Wilson R.K."/>
        </authorList>
    </citation>
    <scope>NUCLEOTIDE SEQUENCE [LARGE SCALE GENOMIC DNA]</scope>
    <source>
        <strain evidence="4">IAEA</strain>
    </source>
</reference>
<sequence>MRRCIVVKFLAIVFFLFQRACSERKGHKSLKVFAEIVKYFKFTCNYDFSFTVHCNLLDYFIATIIINFIITFLIFVSKLISNTLGRTLSTIRIGFRTVLNGESEAFLCCKAMIMSSHYTAQDFLGKLNFTLKLYSLSSLAEAITIIYAESATDTINLSHYCRRQHQVKHLFKLSSVGFKSLSAVGIGAKLELAVKTLFWLLRCRCVGLSVNVVTYFTAPVCDKSLSLCRCVLLLSKTTVVINNNVPSWHVDNIKDIYHASWSWFIGVHILNYSLLIKSSSAAISLIIKANSSVNV</sequence>
<organism evidence="3 4">
    <name type="scientific">Glossina palpalis gambiensis</name>
    <dbReference type="NCBI Taxonomy" id="67801"/>
    <lineage>
        <taxon>Eukaryota</taxon>
        <taxon>Metazoa</taxon>
        <taxon>Ecdysozoa</taxon>
        <taxon>Arthropoda</taxon>
        <taxon>Hexapoda</taxon>
        <taxon>Insecta</taxon>
        <taxon>Pterygota</taxon>
        <taxon>Neoptera</taxon>
        <taxon>Endopterygota</taxon>
        <taxon>Diptera</taxon>
        <taxon>Brachycera</taxon>
        <taxon>Muscomorpha</taxon>
        <taxon>Hippoboscoidea</taxon>
        <taxon>Glossinidae</taxon>
        <taxon>Glossina</taxon>
    </lineage>
</organism>